<feature type="chain" id="PRO_5022792487" evidence="1">
    <location>
        <begin position="24"/>
        <end position="229"/>
    </location>
</feature>
<organism evidence="2 3">
    <name type="scientific">Pantoea deleyi</name>
    <dbReference type="NCBI Taxonomy" id="470932"/>
    <lineage>
        <taxon>Bacteria</taxon>
        <taxon>Pseudomonadati</taxon>
        <taxon>Pseudomonadota</taxon>
        <taxon>Gammaproteobacteria</taxon>
        <taxon>Enterobacterales</taxon>
        <taxon>Erwiniaceae</taxon>
        <taxon>Pantoea</taxon>
    </lineage>
</organism>
<evidence type="ECO:0000313" key="2">
    <source>
        <dbReference type="EMBL" id="TPV37770.1"/>
    </source>
</evidence>
<name>A0A506PZU0_9GAMM</name>
<sequence>MRKLLLNTAIFTAIASVSFAGQAAESASLSITGAITPSACNVSLSNASVDFGNITAATLNQNYNAKTASNISVYVDCDAPSAIAIQTTDNRTASAMTKEEATSQLSMQVGGTSDENYFGLGLDGAQSKVGVMFLSVVAATADGAANNHLLISTDKAAWTEVAISSSVNALLEKQGYFALGSDANSSTPAAYTKSTYTLHPIILLKKSNFYPTGEDIKVDGNVTFSVVYL</sequence>
<dbReference type="Pfam" id="PF06551">
    <property type="entry name" value="DUF1120"/>
    <property type="match status" value="1"/>
</dbReference>
<dbReference type="AlphaFoldDB" id="A0A506PZU0"/>
<gene>
    <name evidence="2" type="ORF">FJW01_19265</name>
</gene>
<dbReference type="OrthoDB" id="6602106at2"/>
<dbReference type="InterPro" id="IPR010546">
    <property type="entry name" value="DUF1120"/>
</dbReference>
<proteinExistence type="predicted"/>
<accession>A0A506PZU0</accession>
<protein>
    <submittedName>
        <fullName evidence="2">DUF1120 domain-containing protein</fullName>
    </submittedName>
</protein>
<comment type="caution">
    <text evidence="2">The sequence shown here is derived from an EMBL/GenBank/DDBJ whole genome shotgun (WGS) entry which is preliminary data.</text>
</comment>
<dbReference type="Gene3D" id="2.60.40.1090">
    <property type="entry name" value="Fimbrial-type adhesion domain"/>
    <property type="match status" value="1"/>
</dbReference>
<evidence type="ECO:0000313" key="3">
    <source>
        <dbReference type="Proteomes" id="UP000317747"/>
    </source>
</evidence>
<evidence type="ECO:0000256" key="1">
    <source>
        <dbReference type="SAM" id="SignalP"/>
    </source>
</evidence>
<keyword evidence="1" id="KW-0732">Signal</keyword>
<reference evidence="2 3" key="1">
    <citation type="submission" date="2019-06" db="EMBL/GenBank/DDBJ databases">
        <title>Taxogenomics and systematics of the genus Pantoea.</title>
        <authorList>
            <person name="Tambong J.T."/>
        </authorList>
    </citation>
    <scope>NUCLEOTIDE SEQUENCE [LARGE SCALE GENOMIC DNA]</scope>
    <source>
        <strain evidence="2 3">LMG 24200</strain>
    </source>
</reference>
<dbReference type="EMBL" id="VHJA01000070">
    <property type="protein sequence ID" value="TPV37770.1"/>
    <property type="molecule type" value="Genomic_DNA"/>
</dbReference>
<dbReference type="InterPro" id="IPR036937">
    <property type="entry name" value="Adhesion_dom_fimbrial_sf"/>
</dbReference>
<dbReference type="GO" id="GO:0007155">
    <property type="term" value="P:cell adhesion"/>
    <property type="evidence" value="ECO:0007669"/>
    <property type="project" value="InterPro"/>
</dbReference>
<dbReference type="Proteomes" id="UP000317747">
    <property type="component" value="Unassembled WGS sequence"/>
</dbReference>
<dbReference type="GO" id="GO:0009289">
    <property type="term" value="C:pilus"/>
    <property type="evidence" value="ECO:0007669"/>
    <property type="project" value="InterPro"/>
</dbReference>
<feature type="signal peptide" evidence="1">
    <location>
        <begin position="1"/>
        <end position="23"/>
    </location>
</feature>
<dbReference type="RefSeq" id="WP_128085165.1">
    <property type="nucleotide sequence ID" value="NZ_CP071405.1"/>
</dbReference>
<keyword evidence="3" id="KW-1185">Reference proteome</keyword>